<dbReference type="Proteomes" id="UP000217257">
    <property type="component" value="Chromosome"/>
</dbReference>
<dbReference type="RefSeq" id="WP_095985948.1">
    <property type="nucleotide sequence ID" value="NZ_CP022098.1"/>
</dbReference>
<evidence type="ECO:0000259" key="1">
    <source>
        <dbReference type="Pfam" id="PF13575"/>
    </source>
</evidence>
<dbReference type="NCBIfam" id="TIGR03897">
    <property type="entry name" value="lanti_2_LanM"/>
    <property type="match status" value="1"/>
</dbReference>
<organism evidence="2 3">
    <name type="scientific">Cystobacter fuscus</name>
    <dbReference type="NCBI Taxonomy" id="43"/>
    <lineage>
        <taxon>Bacteria</taxon>
        <taxon>Pseudomonadati</taxon>
        <taxon>Myxococcota</taxon>
        <taxon>Myxococcia</taxon>
        <taxon>Myxococcales</taxon>
        <taxon>Cystobacterineae</taxon>
        <taxon>Archangiaceae</taxon>
        <taxon>Cystobacter</taxon>
    </lineage>
</organism>
<reference evidence="2 3" key="1">
    <citation type="submission" date="2017-06" db="EMBL/GenBank/DDBJ databases">
        <title>Sequencing and comparative analysis of myxobacterial genomes.</title>
        <authorList>
            <person name="Rupp O."/>
            <person name="Goesmann A."/>
            <person name="Sogaard-Andersen L."/>
        </authorList>
    </citation>
    <scope>NUCLEOTIDE SEQUENCE [LARGE SCALE GENOMIC DNA]</scope>
    <source>
        <strain evidence="2 3">DSM 52655</strain>
    </source>
</reference>
<dbReference type="KEGG" id="cfus:CYFUS_003085"/>
<name>A0A250J2A5_9BACT</name>
<sequence>MAGAAALVVTTPDMMLHELLREEPDRATERMSEALRQRWQAQLGPGRLARRLAWAAEGSSGPSTAPAHGEALLAAALENPEAPVLSGGLDPAAPIPFEEVLLPLLVAARSELEREAGAALRLFTPSALASLERGLLVLLSHLALPVLGSEFSLRRALAGRLPWLERPGSTDDYRSFVTAMRSGELGLLLREYPGLARLLAIAARGWVTAHGRLMVRLGRDWPDLRASFGFSDGECRVEGIATSCSDPHDGGQSVAILHLTGARPLVYKPRPLDMDDGLRELLGWANSAGFPWPFREVGLLPRQGYGWMEHVAAAPCDDEAAVTRFYVRSGALFCLWWLLQGTDIHHENLIANGEQPVIVDAETLLHPRPFPGVARGLGPGAGRGDDAEGDFARALRESGFLPSGMAVDLSCWGTGGGLDTPFLVTRCRAVNSDAMAVCHEPFHVAPRPNLPVLHGRSVPAAPHAEAIIDGFTAMFRLVLRERAGFLAVLDRFAGRGGRFVARATNVYGLLLGASLLPEWLREGPARGVLYEQLRRAAVEETHRPACWPLLDAELAALEQLDVPRFTSRCDLPSPCWPTPLDEARARVVSASEDALERHVAALRRALSRLVGETPCPEAT</sequence>
<proteinExistence type="predicted"/>
<dbReference type="InterPro" id="IPR025410">
    <property type="entry name" value="Lant_dehyd"/>
</dbReference>
<evidence type="ECO:0000313" key="3">
    <source>
        <dbReference type="Proteomes" id="UP000217257"/>
    </source>
</evidence>
<feature type="domain" description="Lantibiotic biosynthesis protein dehydration" evidence="1">
    <location>
        <begin position="192"/>
        <end position="567"/>
    </location>
</feature>
<dbReference type="AlphaFoldDB" id="A0A250J2A5"/>
<gene>
    <name evidence="2" type="ORF">CYFUS_003085</name>
</gene>
<dbReference type="InterPro" id="IPR017146">
    <property type="entry name" value="Lanti_2_LanM"/>
</dbReference>
<dbReference type="Pfam" id="PF13575">
    <property type="entry name" value="DUF4135"/>
    <property type="match status" value="1"/>
</dbReference>
<dbReference type="EMBL" id="CP022098">
    <property type="protein sequence ID" value="ATB37660.1"/>
    <property type="molecule type" value="Genomic_DNA"/>
</dbReference>
<evidence type="ECO:0000313" key="2">
    <source>
        <dbReference type="EMBL" id="ATB37660.1"/>
    </source>
</evidence>
<protein>
    <recommendedName>
        <fullName evidence="1">Lantibiotic biosynthesis protein dehydration domain-containing protein</fullName>
    </recommendedName>
</protein>
<accession>A0A250J2A5</accession>